<name>A0A0A9F5X4_ARUDO</name>
<evidence type="ECO:0000313" key="1">
    <source>
        <dbReference type="EMBL" id="JAE07752.1"/>
    </source>
</evidence>
<protein>
    <submittedName>
        <fullName evidence="1">Uncharacterized protein</fullName>
    </submittedName>
</protein>
<dbReference type="AlphaFoldDB" id="A0A0A9F5X4"/>
<accession>A0A0A9F5X4</accession>
<sequence length="26" mass="3072">MREKKFLKTRACRTATCTRRRSGSAR</sequence>
<reference evidence="1" key="2">
    <citation type="journal article" date="2015" name="Data Brief">
        <title>Shoot transcriptome of the giant reed, Arundo donax.</title>
        <authorList>
            <person name="Barrero R.A."/>
            <person name="Guerrero F.D."/>
            <person name="Moolhuijzen P."/>
            <person name="Goolsby J.A."/>
            <person name="Tidwell J."/>
            <person name="Bellgard S.E."/>
            <person name="Bellgard M.I."/>
        </authorList>
    </citation>
    <scope>NUCLEOTIDE SEQUENCE</scope>
    <source>
        <tissue evidence="1">Shoot tissue taken approximately 20 cm above the soil surface</tissue>
    </source>
</reference>
<proteinExistence type="predicted"/>
<dbReference type="EMBL" id="GBRH01190144">
    <property type="protein sequence ID" value="JAE07752.1"/>
    <property type="molecule type" value="Transcribed_RNA"/>
</dbReference>
<reference evidence="1" key="1">
    <citation type="submission" date="2014-09" db="EMBL/GenBank/DDBJ databases">
        <authorList>
            <person name="Magalhaes I.L.F."/>
            <person name="Oliveira U."/>
            <person name="Santos F.R."/>
            <person name="Vidigal T.H.D.A."/>
            <person name="Brescovit A.D."/>
            <person name="Santos A.J."/>
        </authorList>
    </citation>
    <scope>NUCLEOTIDE SEQUENCE</scope>
    <source>
        <tissue evidence="1">Shoot tissue taken approximately 20 cm above the soil surface</tissue>
    </source>
</reference>
<organism evidence="1">
    <name type="scientific">Arundo donax</name>
    <name type="common">Giant reed</name>
    <name type="synonym">Donax arundinaceus</name>
    <dbReference type="NCBI Taxonomy" id="35708"/>
    <lineage>
        <taxon>Eukaryota</taxon>
        <taxon>Viridiplantae</taxon>
        <taxon>Streptophyta</taxon>
        <taxon>Embryophyta</taxon>
        <taxon>Tracheophyta</taxon>
        <taxon>Spermatophyta</taxon>
        <taxon>Magnoliopsida</taxon>
        <taxon>Liliopsida</taxon>
        <taxon>Poales</taxon>
        <taxon>Poaceae</taxon>
        <taxon>PACMAD clade</taxon>
        <taxon>Arundinoideae</taxon>
        <taxon>Arundineae</taxon>
        <taxon>Arundo</taxon>
    </lineage>
</organism>